<dbReference type="Pfam" id="PF13435">
    <property type="entry name" value="Cytochrome_C554"/>
    <property type="match status" value="2"/>
</dbReference>
<dbReference type="PANTHER" id="PTHR35038">
    <property type="entry name" value="DISSIMILATORY SULFITE REDUCTASE SIRA"/>
    <property type="match status" value="1"/>
</dbReference>
<dbReference type="AlphaFoldDB" id="A0A857JH70"/>
<keyword evidence="2" id="KW-0802">TPR repeat</keyword>
<evidence type="ECO:0000256" key="1">
    <source>
        <dbReference type="ARBA" id="ARBA00022729"/>
    </source>
</evidence>
<dbReference type="Proteomes" id="UP000464524">
    <property type="component" value="Chromosome"/>
</dbReference>
<name>A0A857JH70_9ALTE</name>
<dbReference type="Pfam" id="PF13181">
    <property type="entry name" value="TPR_8"/>
    <property type="match status" value="2"/>
</dbReference>
<evidence type="ECO:0000259" key="3">
    <source>
        <dbReference type="Pfam" id="PF13435"/>
    </source>
</evidence>
<dbReference type="OrthoDB" id="9814800at2"/>
<organism evidence="4 5">
    <name type="scientific">Paraglaciecola mesophila</name>
    <dbReference type="NCBI Taxonomy" id="197222"/>
    <lineage>
        <taxon>Bacteria</taxon>
        <taxon>Pseudomonadati</taxon>
        <taxon>Pseudomonadota</taxon>
        <taxon>Gammaproteobacteria</taxon>
        <taxon>Alteromonadales</taxon>
        <taxon>Alteromonadaceae</taxon>
        <taxon>Paraglaciecola</taxon>
    </lineage>
</organism>
<dbReference type="InterPro" id="IPR016024">
    <property type="entry name" value="ARM-type_fold"/>
</dbReference>
<feature type="domain" description="Cytochrome c-552/4" evidence="3">
    <location>
        <begin position="42"/>
        <end position="68"/>
    </location>
</feature>
<keyword evidence="1" id="KW-0732">Signal</keyword>
<accession>A0A857JH70</accession>
<dbReference type="KEGG" id="pmes:FX988_01238"/>
<dbReference type="EMBL" id="CP047656">
    <property type="protein sequence ID" value="QHJ11016.1"/>
    <property type="molecule type" value="Genomic_DNA"/>
</dbReference>
<keyword evidence="5" id="KW-1185">Reference proteome</keyword>
<reference evidence="4 5" key="1">
    <citation type="submission" date="2019-12" db="EMBL/GenBank/DDBJ databases">
        <title>Genome sequencing and assembly of endphytes of Porphyra tenera.</title>
        <authorList>
            <person name="Park J.M."/>
            <person name="Shin R."/>
            <person name="Jo S.H."/>
        </authorList>
    </citation>
    <scope>NUCLEOTIDE SEQUENCE [LARGE SCALE GENOMIC DNA]</scope>
    <source>
        <strain evidence="4 5">GPM4</strain>
    </source>
</reference>
<evidence type="ECO:0000313" key="4">
    <source>
        <dbReference type="EMBL" id="QHJ11016.1"/>
    </source>
</evidence>
<dbReference type="SUPFAM" id="SSF48695">
    <property type="entry name" value="Multiheme cytochromes"/>
    <property type="match status" value="1"/>
</dbReference>
<dbReference type="SUPFAM" id="SSF48452">
    <property type="entry name" value="TPR-like"/>
    <property type="match status" value="1"/>
</dbReference>
<feature type="domain" description="Cytochrome c-552/4" evidence="3">
    <location>
        <begin position="176"/>
        <end position="215"/>
    </location>
</feature>
<dbReference type="SUPFAM" id="SSF48371">
    <property type="entry name" value="ARM repeat"/>
    <property type="match status" value="1"/>
</dbReference>
<dbReference type="InterPro" id="IPR019734">
    <property type="entry name" value="TPR_rpt"/>
</dbReference>
<evidence type="ECO:0000256" key="2">
    <source>
        <dbReference type="PROSITE-ProRule" id="PRU00339"/>
    </source>
</evidence>
<sequence length="746" mass="84313">MGSEQKVMRSILPLILGLMLLFSHTLLWAQVSKEANYVGAQACQSCHQSEYDQWRESDHFKAMQAANKGSVLGDFNDTLVTFHDIQTRFFVENGQYKLTTTNKQNKVQTFDVPYTFGFYPLQQYLIDVGEGKLQAFNIAWDSRSKEEGGQRWFHLQPIEKITPEHPFFWQRHFQNWNSRCADCHTTDLKRNFEPKSNTFATQFSEVNVACESCHGPAGQHIKLAKKGELSAQNSGFSQTLPALKNFSFSPNNPIAHVDGKPNNSEINVCARCHSLRTPLEHPFADSHSQQSFVDDNRLEWIRAPFYHANGSINEEVFVAGSFMQSKMQHAGVTCSNCHNAHTGKVKIQGNGLCLQCHQAETFNSPEHHHHTPQTEGAMCVNCHMPEKTYMGVDDRRDHSFLIPDLSFNSASSEPQTCLACHDKENDHWRQKSEKVWGSNTNTNVWQTARHQVQDGAPEGLEQAIAFIHNPDNSRLRQASLLADLSLYRSQKGVDIALENLESDSTLLRRAAVESLAILSPQARWQVLSQKLDEPSKSVRFEMARLLTDSLGLLSRSDKAKLLPLLNEYREMLEINADSPITQLAIGNLNTQLGDLAGAEQAYLTAYKIEPSYIPVLIQISEFYRQQGQDEKGASYLTKALNVEPNNAQANHAFGLFKIRQKQYGQALNNLKIAAHSDEAMPSFAYIYSVALDQQSHTNVAISELEKAHQRWPRDADVMSALISYLRKTGQNDKAQQYQSKLQTLQR</sequence>
<evidence type="ECO:0000313" key="5">
    <source>
        <dbReference type="Proteomes" id="UP000464524"/>
    </source>
</evidence>
<dbReference type="RefSeq" id="WP_160178806.1">
    <property type="nucleotide sequence ID" value="NZ_CP047656.1"/>
</dbReference>
<protein>
    <submittedName>
        <fullName evidence="4">Lipopolysaccharide assembly protein B</fullName>
    </submittedName>
</protein>
<dbReference type="InterPro" id="IPR051829">
    <property type="entry name" value="Multiheme_Cytochr_ET"/>
</dbReference>
<dbReference type="SMART" id="SM00028">
    <property type="entry name" value="TPR"/>
    <property type="match status" value="2"/>
</dbReference>
<dbReference type="Gene3D" id="1.10.1130.10">
    <property type="entry name" value="Flavocytochrome C3, Chain A"/>
    <property type="match status" value="3"/>
</dbReference>
<proteinExistence type="predicted"/>
<dbReference type="Gene3D" id="1.25.40.10">
    <property type="entry name" value="Tetratricopeptide repeat domain"/>
    <property type="match status" value="1"/>
</dbReference>
<dbReference type="InterPro" id="IPR011990">
    <property type="entry name" value="TPR-like_helical_dom_sf"/>
</dbReference>
<dbReference type="InterPro" id="IPR036280">
    <property type="entry name" value="Multihaem_cyt_sf"/>
</dbReference>
<dbReference type="InterPro" id="IPR023155">
    <property type="entry name" value="Cyt_c-552/4"/>
</dbReference>
<feature type="repeat" description="TPR" evidence="2">
    <location>
        <begin position="613"/>
        <end position="646"/>
    </location>
</feature>
<dbReference type="PANTHER" id="PTHR35038:SF8">
    <property type="entry name" value="C-TYPE POLYHEME CYTOCHROME OMCC"/>
    <property type="match status" value="1"/>
</dbReference>
<dbReference type="PROSITE" id="PS50005">
    <property type="entry name" value="TPR"/>
    <property type="match status" value="1"/>
</dbReference>
<gene>
    <name evidence="4" type="ORF">FX988_01238</name>
</gene>